<evidence type="ECO:0000313" key="8">
    <source>
        <dbReference type="EMBL" id="CEL77634.1"/>
    </source>
</evidence>
<dbReference type="InterPro" id="IPR000172">
    <property type="entry name" value="GMC_OxRdtase_N"/>
</dbReference>
<dbReference type="InterPro" id="IPR036188">
    <property type="entry name" value="FAD/NAD-bd_sf"/>
</dbReference>
<name>A0A0F7V8R6_TOXGV</name>
<feature type="compositionally biased region" description="Polar residues" evidence="5">
    <location>
        <begin position="1"/>
        <end position="12"/>
    </location>
</feature>
<feature type="compositionally biased region" description="Low complexity" evidence="5">
    <location>
        <begin position="847"/>
        <end position="882"/>
    </location>
</feature>
<comment type="similarity">
    <text evidence="2">Belongs to the GMC oxidoreductase family.</text>
</comment>
<evidence type="ECO:0000256" key="6">
    <source>
        <dbReference type="SAM" id="Phobius"/>
    </source>
</evidence>
<keyword evidence="6" id="KW-1133">Transmembrane helix</keyword>
<feature type="domain" description="Glucose-methanol-choline oxidoreductase N-terminal" evidence="7">
    <location>
        <begin position="741"/>
        <end position="755"/>
    </location>
</feature>
<feature type="compositionally biased region" description="Basic and acidic residues" evidence="5">
    <location>
        <begin position="64"/>
        <end position="77"/>
    </location>
</feature>
<evidence type="ECO:0000259" key="7">
    <source>
        <dbReference type="PROSITE" id="PS00624"/>
    </source>
</evidence>
<protein>
    <submittedName>
        <fullName evidence="8">Glucose-methanol-choline oxidoreductase,putative</fullName>
    </submittedName>
</protein>
<feature type="compositionally biased region" description="Basic and acidic residues" evidence="5">
    <location>
        <begin position="115"/>
        <end position="134"/>
    </location>
</feature>
<dbReference type="GO" id="GO:0016614">
    <property type="term" value="F:oxidoreductase activity, acting on CH-OH group of donors"/>
    <property type="evidence" value="ECO:0007669"/>
    <property type="project" value="InterPro"/>
</dbReference>
<feature type="compositionally biased region" description="Basic and acidic residues" evidence="5">
    <location>
        <begin position="1034"/>
        <end position="1043"/>
    </location>
</feature>
<feature type="compositionally biased region" description="Polar residues" evidence="5">
    <location>
        <begin position="78"/>
        <end position="87"/>
    </location>
</feature>
<dbReference type="SUPFAM" id="SSF51905">
    <property type="entry name" value="FAD/NAD(P)-binding domain"/>
    <property type="match status" value="1"/>
</dbReference>
<dbReference type="Pfam" id="PF00732">
    <property type="entry name" value="GMC_oxred_N"/>
    <property type="match status" value="1"/>
</dbReference>
<keyword evidence="6" id="KW-0812">Transmembrane</keyword>
<dbReference type="PANTHER" id="PTHR11552">
    <property type="entry name" value="GLUCOSE-METHANOL-CHOLINE GMC OXIDOREDUCTASE"/>
    <property type="match status" value="1"/>
</dbReference>
<gene>
    <name evidence="8" type="ORF">BN1205_099000</name>
</gene>
<sequence length="1429" mass="156008">MKERNQYTSTPYTAEHSGEEGGGMQPNMLSSVERKGSEKMGEHRRERQKVEVTKDATQEGGEATADHEILEGKKRTNPDTQRGQMSMGNDGGATGESCQAYHRMPGSSRTTGVEDATHRSSTMERRLKERDVSRGNKFFPGDAASASPRQDIGDGTGTPDASGPTRSPPLCCASASVENCESKSIVAPCPSCEERHKETSNTSVTACTSTTLKQDSNDFPVLLGRENPSREMLPCCSASSLTLASPVALLPPSGPNEHTRMACVRAQRGTRRDTITPQQKEAISFPSPSGYEDDKNKNQRTGVPVHAGFQDAILNWTNVTPRLHVWLLVFLVCCFLVYRCLIWHYPRGVSTLHTLTGCISTLARNILSLPHHIYTFYVTHFDPSSLRSFSIACFDPEDLPLPLRVNSFPLFRQVFSVLFAFFATVRHGLAWPGQVPIPRCETTLLPSYDFVVIGSGTAGSVIAGRLSSSFISPTSLSSSTAPLAAGSTSGVSVLLIEAGNLPDLRIFSPHIIPLMTLENQRSGIDWKFVTEKQANACKGLNQNVSFWPRGKIGGGSSVLNYMLYVRGHRDDYNSWAACVGDSSWSYENVLPYFKRLERVTFPLDEGNRKYRGTSGPVPVSFKEPPLDPAVSAFLAAGAALGFAPQQDYNSAELEGVSPFQYNTEFGRRVTSFQSYLYTGEHDKKSRLHALFGVRATKILFDEKKRVVGVNVVKEAECSEEAWGTCDVRTIQVNEEVILAAGAVQTPQLLELSGIGAASRLEALGIDVTANLPAVGENLQDHFYTPRLYTLKKHLPAEFFHSLVVSKPWTELRREDKSKQKREENSRERGASVKSMGINKETRARETSSQSSFASRPSASNAPSASSSAFASSSPASASPSGSSAAASSIVIERLGEGAGERETAVEVTLESANRERGTRFGAILDFLLFGKGVLTTSGADAHLVTGQLVTETEEELEKEADLESLFPSSCPRNLKLPDIQIHFFNALPESGALSQFMNLPSALSRLVGSPLDWDEAFEPGEEGGEVRQSPNEMEGGHREETHAKTARQTHKFPTPHGAIMLPVLLHPRSRGFVHAKSKNPFQPPIIDPLYMQNKRDLRALVEGLKIIDRLVAEPPLRDLIKKELLPSCDFHMPHPPKSDSTLEPNAPRSSSSVCSASCSCSSAVFQSPSVSLALASGEEPSASCSVGAFREAAPAGESASAPLFSTPGRTQTTTAFPVNTFSHSAEHVEFCDFVEEYRQGKRSYESILEKLVRYFTLTLYHPVGTARMGRGRGDRGGGKAEKSRAEQQEKGRVQEVGGERETQTRSDRGFVRNGEQKRHPEERGKEHAQDGGESQTSGAQETETQKRKGKEEIWAADAVVDSRLRVCGGACVSGLRIADASVMPHLPSGNTQAAVMMIAEKAADFILEERQMRRRNAPRDLQANAEDRR</sequence>
<dbReference type="GO" id="GO:0050660">
    <property type="term" value="F:flavin adenine dinucleotide binding"/>
    <property type="evidence" value="ECO:0007669"/>
    <property type="project" value="InterPro"/>
</dbReference>
<dbReference type="SUPFAM" id="SSF54373">
    <property type="entry name" value="FAD-linked reductases, C-terminal domain"/>
    <property type="match status" value="1"/>
</dbReference>
<evidence type="ECO:0000256" key="2">
    <source>
        <dbReference type="ARBA" id="ARBA00010790"/>
    </source>
</evidence>
<keyword evidence="6" id="KW-0472">Membrane</keyword>
<keyword evidence="3" id="KW-0285">Flavoprotein</keyword>
<evidence type="ECO:0000256" key="5">
    <source>
        <dbReference type="SAM" id="MobiDB-lite"/>
    </source>
</evidence>
<reference evidence="8" key="1">
    <citation type="journal article" date="2015" name="PLoS ONE">
        <title>Comprehensive Evaluation of Toxoplasma gondii VEG and Neospora caninum LIV Genomes with Tachyzoite Stage Transcriptome and Proteome Defines Novel Transcript Features.</title>
        <authorList>
            <person name="Ramaprasad A."/>
            <person name="Mourier T."/>
            <person name="Naeem R."/>
            <person name="Malas T.B."/>
            <person name="Moussa E."/>
            <person name="Panigrahi A."/>
            <person name="Vermont S.J."/>
            <person name="Otto T.D."/>
            <person name="Wastling J."/>
            <person name="Pain A."/>
        </authorList>
    </citation>
    <scope>NUCLEOTIDE SEQUENCE</scope>
    <source>
        <strain evidence="8">VEG</strain>
    </source>
</reference>
<evidence type="ECO:0000256" key="3">
    <source>
        <dbReference type="ARBA" id="ARBA00022630"/>
    </source>
</evidence>
<evidence type="ECO:0000256" key="1">
    <source>
        <dbReference type="ARBA" id="ARBA00001974"/>
    </source>
</evidence>
<accession>A0A0F7V8R6</accession>
<comment type="cofactor">
    <cofactor evidence="1">
        <name>FAD</name>
        <dbReference type="ChEBI" id="CHEBI:57692"/>
    </cofactor>
</comment>
<organism evidence="8">
    <name type="scientific">Toxoplasma gondii (strain ATCC 50861 / VEG)</name>
    <dbReference type="NCBI Taxonomy" id="432359"/>
    <lineage>
        <taxon>Eukaryota</taxon>
        <taxon>Sar</taxon>
        <taxon>Alveolata</taxon>
        <taxon>Apicomplexa</taxon>
        <taxon>Conoidasida</taxon>
        <taxon>Coccidia</taxon>
        <taxon>Eucoccidiorida</taxon>
        <taxon>Eimeriorina</taxon>
        <taxon>Sarcocystidae</taxon>
        <taxon>Toxoplasma</taxon>
    </lineage>
</organism>
<dbReference type="EMBL" id="LN714501">
    <property type="protein sequence ID" value="CEL77634.1"/>
    <property type="molecule type" value="Genomic_DNA"/>
</dbReference>
<feature type="compositionally biased region" description="Polar residues" evidence="5">
    <location>
        <begin position="1332"/>
        <end position="1342"/>
    </location>
</feature>
<feature type="transmembrane region" description="Helical" evidence="6">
    <location>
        <begin position="323"/>
        <end position="342"/>
    </location>
</feature>
<evidence type="ECO:0000256" key="4">
    <source>
        <dbReference type="ARBA" id="ARBA00022827"/>
    </source>
</evidence>
<proteinExistence type="inferred from homology"/>
<feature type="compositionally biased region" description="Basic and acidic residues" evidence="5">
    <location>
        <begin position="32"/>
        <end position="57"/>
    </location>
</feature>
<feature type="region of interest" description="Disordered" evidence="5">
    <location>
        <begin position="1017"/>
        <end position="1053"/>
    </location>
</feature>
<feature type="compositionally biased region" description="Basic and acidic residues" evidence="5">
    <location>
        <begin position="810"/>
        <end position="830"/>
    </location>
</feature>
<dbReference type="Gene3D" id="3.30.560.10">
    <property type="entry name" value="Glucose Oxidase, domain 3"/>
    <property type="match status" value="2"/>
</dbReference>
<feature type="region of interest" description="Disordered" evidence="5">
    <location>
        <begin position="1"/>
        <end position="168"/>
    </location>
</feature>
<dbReference type="PROSITE" id="PS00624">
    <property type="entry name" value="GMC_OXRED_2"/>
    <property type="match status" value="1"/>
</dbReference>
<feature type="region of interest" description="Disordered" evidence="5">
    <location>
        <begin position="810"/>
        <end position="882"/>
    </location>
</feature>
<dbReference type="Pfam" id="PF05199">
    <property type="entry name" value="GMC_oxred_C"/>
    <property type="match status" value="2"/>
</dbReference>
<dbReference type="InterPro" id="IPR012132">
    <property type="entry name" value="GMC_OxRdtase"/>
</dbReference>
<keyword evidence="4" id="KW-0274">FAD</keyword>
<dbReference type="InterPro" id="IPR007867">
    <property type="entry name" value="GMC_OxRtase_C"/>
</dbReference>
<dbReference type="PANTHER" id="PTHR11552:SF147">
    <property type="entry name" value="CHOLINE DEHYDROGENASE, MITOCHONDRIAL"/>
    <property type="match status" value="1"/>
</dbReference>
<feature type="region of interest" description="Disordered" evidence="5">
    <location>
        <begin position="1265"/>
        <end position="1350"/>
    </location>
</feature>
<feature type="compositionally biased region" description="Basic and acidic residues" evidence="5">
    <location>
        <begin position="1271"/>
        <end position="1330"/>
    </location>
</feature>
<dbReference type="Gene3D" id="3.50.50.60">
    <property type="entry name" value="FAD/NAD(P)-binding domain"/>
    <property type="match status" value="2"/>
</dbReference>